<keyword evidence="3" id="KW-1185">Reference proteome</keyword>
<dbReference type="PATRIC" id="fig|502682.8.peg.2102"/>
<dbReference type="OrthoDB" id="1123495at2"/>
<feature type="domain" description="Polysaccharide pyruvyl transferase" evidence="1">
    <location>
        <begin position="51"/>
        <end position="268"/>
    </location>
</feature>
<accession>A0A0G9MMD7</accession>
<dbReference type="InterPro" id="IPR007345">
    <property type="entry name" value="Polysacch_pyruvyl_Trfase"/>
</dbReference>
<comment type="caution">
    <text evidence="2">The sequence shown here is derived from an EMBL/GenBank/DDBJ whole genome shotgun (WGS) entry which is preliminary data.</text>
</comment>
<gene>
    <name evidence="2" type="ORF">AAW01_10295</name>
</gene>
<sequence length="340" mass="37351">MIKAVLLNDTRVDRHHGCTTVVETITTLCAANGMTLTATAPAHADWRDNDAFRAHLEEADVVLVNGEGTIHHDRPAGLRLLEVGPYAKERGKITALLNSTWQANGEKALEQLSRFDLISLRESASEAELAAHGVIARRIPDLALYHAPDKSRVRKDVGFAESVEGTKALALYRQMWTHGGRAIPIMRLPYDPLTALRWLKRYDPSVLALAKPPHLFAALRATITDLTRQFADRDTYTREVAASELLVTGRFHAMIFALSSKTPLLALRSNTHKIEATMADAGLADWRVVDSAEAIDAALLERAKYWESGEEKALDAYLASGRANMEQLFADIAAKAAAPV</sequence>
<evidence type="ECO:0000313" key="2">
    <source>
        <dbReference type="EMBL" id="KLE31857.1"/>
    </source>
</evidence>
<dbReference type="Proteomes" id="UP000053070">
    <property type="component" value="Unassembled WGS sequence"/>
</dbReference>
<protein>
    <recommendedName>
        <fullName evidence="1">Polysaccharide pyruvyl transferase domain-containing protein</fullName>
    </recommendedName>
</protein>
<dbReference type="STRING" id="502682.BMF35_a1065"/>
<evidence type="ECO:0000313" key="3">
    <source>
        <dbReference type="Proteomes" id="UP000053070"/>
    </source>
</evidence>
<dbReference type="PANTHER" id="PTHR36836:SF1">
    <property type="entry name" value="COLANIC ACID BIOSYNTHESIS PROTEIN WCAK"/>
    <property type="match status" value="1"/>
</dbReference>
<dbReference type="EMBL" id="LBHC01000002">
    <property type="protein sequence ID" value="KLE31857.1"/>
    <property type="molecule type" value="Genomic_DNA"/>
</dbReference>
<organism evidence="2 3">
    <name type="scientific">Aurantiacibacter gangjinensis</name>
    <dbReference type="NCBI Taxonomy" id="502682"/>
    <lineage>
        <taxon>Bacteria</taxon>
        <taxon>Pseudomonadati</taxon>
        <taxon>Pseudomonadota</taxon>
        <taxon>Alphaproteobacteria</taxon>
        <taxon>Sphingomonadales</taxon>
        <taxon>Erythrobacteraceae</taxon>
        <taxon>Aurantiacibacter</taxon>
    </lineage>
</organism>
<dbReference type="RefSeq" id="WP_047007207.1">
    <property type="nucleotide sequence ID" value="NZ_CP018097.1"/>
</dbReference>
<dbReference type="PANTHER" id="PTHR36836">
    <property type="entry name" value="COLANIC ACID BIOSYNTHESIS PROTEIN WCAK"/>
    <property type="match status" value="1"/>
</dbReference>
<name>A0A0G9MMD7_9SPHN</name>
<reference evidence="2 3" key="1">
    <citation type="submission" date="2015-04" db="EMBL/GenBank/DDBJ databases">
        <title>The draft genome sequence of Erythrobacr gangjinensis K7-2.</title>
        <authorList>
            <person name="Zhuang L."/>
            <person name="Liu Y."/>
            <person name="Shao Z."/>
        </authorList>
    </citation>
    <scope>NUCLEOTIDE SEQUENCE [LARGE SCALE GENOMIC DNA]</scope>
    <source>
        <strain evidence="2 3">K7-2</strain>
    </source>
</reference>
<evidence type="ECO:0000259" key="1">
    <source>
        <dbReference type="Pfam" id="PF04230"/>
    </source>
</evidence>
<dbReference type="Pfam" id="PF04230">
    <property type="entry name" value="PS_pyruv_trans"/>
    <property type="match status" value="1"/>
</dbReference>
<dbReference type="KEGG" id="egn:BMF35_a1065"/>
<dbReference type="AlphaFoldDB" id="A0A0G9MMD7"/>
<proteinExistence type="predicted"/>